<dbReference type="EMBL" id="KY039115">
    <property type="protein sequence ID" value="ASR18171.1"/>
    <property type="molecule type" value="Genomic_DNA"/>
</dbReference>
<feature type="transmembrane region" description="Helical" evidence="1">
    <location>
        <begin position="6"/>
        <end position="29"/>
    </location>
</feature>
<sequence length="50" mass="6288">MPQMSPMWWMTLMFTFNSMIVITISMTYFNYYTSLKMKFTNKKMNLIWKW</sequence>
<accession>A0A343FL78</accession>
<name>A0A343FL78_9HEMI</name>
<keyword evidence="1" id="KW-1133">Transmembrane helix</keyword>
<evidence type="ECO:0000313" key="2">
    <source>
        <dbReference type="EMBL" id="ASR18171.1"/>
    </source>
</evidence>
<gene>
    <name evidence="2" type="primary">atp8</name>
</gene>
<evidence type="ECO:0000256" key="1">
    <source>
        <dbReference type="SAM" id="Phobius"/>
    </source>
</evidence>
<protein>
    <submittedName>
        <fullName evidence="2">ATP synthase F0 subunit 8</fullName>
    </submittedName>
</protein>
<dbReference type="AlphaFoldDB" id="A0A343FL78"/>
<organism evidence="2">
    <name type="scientific">Tricentrus sp. EMHAU-15041605</name>
    <dbReference type="NCBI Taxonomy" id="2023770"/>
    <lineage>
        <taxon>Eukaryota</taxon>
        <taxon>Metazoa</taxon>
        <taxon>Ecdysozoa</taxon>
        <taxon>Arthropoda</taxon>
        <taxon>Hexapoda</taxon>
        <taxon>Insecta</taxon>
        <taxon>Pterygota</taxon>
        <taxon>Neoptera</taxon>
        <taxon>Paraneoptera</taxon>
        <taxon>Hemiptera</taxon>
        <taxon>Auchenorrhyncha</taxon>
        <taxon>Membracoidea</taxon>
        <taxon>Membracidae</taxon>
        <taxon>Tricentrus</taxon>
    </lineage>
</organism>
<keyword evidence="1" id="KW-0472">Membrane</keyword>
<keyword evidence="1" id="KW-0812">Transmembrane</keyword>
<proteinExistence type="predicted"/>
<reference evidence="2" key="1">
    <citation type="journal article" date="2017" name="Sci. Rep.">
        <title>Deep-level phylogeny of Cicadomorpha inferred from mitochondrial genomes sequenced by NGS.</title>
        <authorList>
            <person name="Song N."/>
            <person name="Cai W."/>
            <person name="Li H."/>
        </authorList>
    </citation>
    <scope>NUCLEOTIDE SEQUENCE</scope>
</reference>
<keyword evidence="2" id="KW-0496">Mitochondrion</keyword>
<geneLocation type="mitochondrion" evidence="2"/>